<gene>
    <name evidence="1" type="ordered locus">Dacet_0538</name>
</gene>
<dbReference type="PaxDb" id="522772-Dacet_0538"/>
<dbReference type="HOGENOM" id="CLU_1822227_0_0_0"/>
<organism evidence="1 2">
    <name type="scientific">Denitrovibrio acetiphilus (strain DSM 12809 / NBRC 114555 / N2460)</name>
    <dbReference type="NCBI Taxonomy" id="522772"/>
    <lineage>
        <taxon>Bacteria</taxon>
        <taxon>Pseudomonadati</taxon>
        <taxon>Deferribacterota</taxon>
        <taxon>Deferribacteres</taxon>
        <taxon>Deferribacterales</taxon>
        <taxon>Geovibrionaceae</taxon>
        <taxon>Denitrovibrio</taxon>
    </lineage>
</organism>
<accession>D4H425</accession>
<dbReference type="InParanoid" id="D4H425"/>
<evidence type="ECO:0000313" key="2">
    <source>
        <dbReference type="Proteomes" id="UP000002012"/>
    </source>
</evidence>
<evidence type="ECO:0000313" key="1">
    <source>
        <dbReference type="EMBL" id="ADD67336.1"/>
    </source>
</evidence>
<sequence length="141" mass="16795">MKTHRYRKYLTSYHFEIRHKFVKGFNRLYQQGRVNVLDMNTIPDGMGFPEWHRPVPNEFVYAGISDRKADILVLTNNDFRKICDYIYTPKVIVVRVLFEFSALVISGIDGEIIHHRFPYRTKQCLGIERKLFKHSLRSDSK</sequence>
<dbReference type="RefSeq" id="WP_013009880.1">
    <property type="nucleotide sequence ID" value="NC_013943.1"/>
</dbReference>
<dbReference type="EMBL" id="CP001968">
    <property type="protein sequence ID" value="ADD67336.1"/>
    <property type="molecule type" value="Genomic_DNA"/>
</dbReference>
<dbReference type="AlphaFoldDB" id="D4H425"/>
<proteinExistence type="predicted"/>
<protein>
    <submittedName>
        <fullName evidence="1">Uncharacterized protein</fullName>
    </submittedName>
</protein>
<reference evidence="1 2" key="1">
    <citation type="journal article" date="2010" name="Stand. Genomic Sci.">
        <title>Complete genome sequence of Denitrovibrio acetiphilus type strain (N2460).</title>
        <authorList>
            <person name="Kiss H."/>
            <person name="Lang E."/>
            <person name="Lapidus A."/>
            <person name="Copeland A."/>
            <person name="Nolan M."/>
            <person name="Glavina Del Rio T."/>
            <person name="Chen F."/>
            <person name="Lucas S."/>
            <person name="Tice H."/>
            <person name="Cheng J.F."/>
            <person name="Han C."/>
            <person name="Goodwin L."/>
            <person name="Pitluck S."/>
            <person name="Liolios K."/>
            <person name="Pati A."/>
            <person name="Ivanova N."/>
            <person name="Mavromatis K."/>
            <person name="Chen A."/>
            <person name="Palaniappan K."/>
            <person name="Land M."/>
            <person name="Hauser L."/>
            <person name="Chang Y.J."/>
            <person name="Jeffries C.D."/>
            <person name="Detter J.C."/>
            <person name="Brettin T."/>
            <person name="Spring S."/>
            <person name="Rohde M."/>
            <person name="Goker M."/>
            <person name="Woyke T."/>
            <person name="Bristow J."/>
            <person name="Eisen J.A."/>
            <person name="Markowitz V."/>
            <person name="Hugenholtz P."/>
            <person name="Kyrpides N.C."/>
            <person name="Klenk H.P."/>
        </authorList>
    </citation>
    <scope>NUCLEOTIDE SEQUENCE [LARGE SCALE GENOMIC DNA]</scope>
    <source>
        <strain evidence="2">DSM 12809 / NBRC 114555 / N2460</strain>
    </source>
</reference>
<keyword evidence="2" id="KW-1185">Reference proteome</keyword>
<dbReference type="Proteomes" id="UP000002012">
    <property type="component" value="Chromosome"/>
</dbReference>
<dbReference type="KEGG" id="dap:Dacet_0538"/>
<name>D4H425_DENA2</name>